<keyword evidence="5" id="KW-0812">Transmembrane</keyword>
<keyword evidence="4" id="KW-0460">Magnesium</keyword>
<feature type="binding site" evidence="4">
    <location>
        <position position="71"/>
    </location>
    <ligand>
        <name>a divalent metal cation</name>
        <dbReference type="ChEBI" id="CHEBI:60240"/>
    </ligand>
</feature>
<dbReference type="Proteomes" id="UP000177913">
    <property type="component" value="Unassembled WGS sequence"/>
</dbReference>
<feature type="transmembrane region" description="Helical" evidence="5">
    <location>
        <begin position="28"/>
        <end position="45"/>
    </location>
</feature>
<evidence type="ECO:0000313" key="7">
    <source>
        <dbReference type="Proteomes" id="UP000177913"/>
    </source>
</evidence>
<keyword evidence="5" id="KW-1133">Transmembrane helix</keyword>
<feature type="transmembrane region" description="Helical" evidence="5">
    <location>
        <begin position="51"/>
        <end position="70"/>
    </location>
</feature>
<feature type="binding site" evidence="2">
    <location>
        <position position="64"/>
    </location>
    <ligand>
        <name>substrate</name>
    </ligand>
</feature>
<reference evidence="6 7" key="1">
    <citation type="journal article" date="2016" name="Nat. Commun.">
        <title>Thousands of microbial genomes shed light on interconnected biogeochemical processes in an aquifer system.</title>
        <authorList>
            <person name="Anantharaman K."/>
            <person name="Brown C.T."/>
            <person name="Hug L.A."/>
            <person name="Sharon I."/>
            <person name="Castelle C.J."/>
            <person name="Probst A.J."/>
            <person name="Thomas B.C."/>
            <person name="Singh A."/>
            <person name="Wilkins M.J."/>
            <person name="Karaoz U."/>
            <person name="Brodie E.L."/>
            <person name="Williams K.H."/>
            <person name="Hubbard S.S."/>
            <person name="Banfield J.F."/>
        </authorList>
    </citation>
    <scope>NUCLEOTIDE SEQUENCE [LARGE SCALE GENOMIC DNA]</scope>
</reference>
<feature type="transmembrane region" description="Helical" evidence="5">
    <location>
        <begin position="91"/>
        <end position="112"/>
    </location>
</feature>
<dbReference type="CDD" id="cd14265">
    <property type="entry name" value="UDPK_IM_like"/>
    <property type="match status" value="1"/>
</dbReference>
<evidence type="ECO:0000256" key="3">
    <source>
        <dbReference type="PIRSR" id="PIRSR600829-3"/>
    </source>
</evidence>
<evidence type="ECO:0000256" key="4">
    <source>
        <dbReference type="PIRSR" id="PIRSR600829-4"/>
    </source>
</evidence>
<evidence type="ECO:0008006" key="8">
    <source>
        <dbReference type="Google" id="ProtNLM"/>
    </source>
</evidence>
<keyword evidence="3" id="KW-0067">ATP-binding</keyword>
<proteinExistence type="predicted"/>
<evidence type="ECO:0000256" key="5">
    <source>
        <dbReference type="SAM" id="Phobius"/>
    </source>
</evidence>
<organism evidence="6 7">
    <name type="scientific">Candidatus Roizmanbacteria bacterium RIFCSPHIGHO2_02_FULL_38_11</name>
    <dbReference type="NCBI Taxonomy" id="1802039"/>
    <lineage>
        <taxon>Bacteria</taxon>
        <taxon>Candidatus Roizmaniibacteriota</taxon>
    </lineage>
</organism>
<sequence length="123" mass="13669">MIKKHAFSFNNALSGIHWVIKTQANFKIHLALSLLSIIGGFVLGITYEEFLIILTLIGIGLAIETLNTAIEEAIDAIHKDWTEEIKVAKDVSAAAMLLFALTAFLIACFIFIPRILNFLTFTF</sequence>
<dbReference type="InterPro" id="IPR033717">
    <property type="entry name" value="UDPK"/>
</dbReference>
<gene>
    <name evidence="6" type="ORF">A3C25_06580</name>
</gene>
<dbReference type="PANTHER" id="PTHR34299:SF1">
    <property type="entry name" value="DIACYLGLYCEROL KINASE"/>
    <property type="match status" value="1"/>
</dbReference>
<keyword evidence="5" id="KW-0472">Membrane</keyword>
<feature type="active site" description="Proton acceptor" evidence="1">
    <location>
        <position position="64"/>
    </location>
</feature>
<dbReference type="Pfam" id="PF01219">
    <property type="entry name" value="DAGK_prokar"/>
    <property type="match status" value="1"/>
</dbReference>
<comment type="caution">
    <text evidence="6">The sequence shown here is derived from an EMBL/GenBank/DDBJ whole genome shotgun (WGS) entry which is preliminary data.</text>
</comment>
<protein>
    <recommendedName>
        <fullName evidence="8">Diacylglycerol kinase</fullName>
    </recommendedName>
</protein>
<dbReference type="GO" id="GO:0016020">
    <property type="term" value="C:membrane"/>
    <property type="evidence" value="ECO:0007669"/>
    <property type="project" value="InterPro"/>
</dbReference>
<dbReference type="GO" id="GO:0046872">
    <property type="term" value="F:metal ion binding"/>
    <property type="evidence" value="ECO:0007669"/>
    <property type="project" value="UniProtKB-KW"/>
</dbReference>
<keyword evidence="3" id="KW-0547">Nucleotide-binding</keyword>
<evidence type="ECO:0000313" key="6">
    <source>
        <dbReference type="EMBL" id="OGK23769.1"/>
    </source>
</evidence>
<dbReference type="EMBL" id="MFZO01000043">
    <property type="protein sequence ID" value="OGK23769.1"/>
    <property type="molecule type" value="Genomic_DNA"/>
</dbReference>
<name>A0A1F7GXL6_9BACT</name>
<accession>A0A1F7GXL6</accession>
<dbReference type="Gene3D" id="1.10.3830.10">
    <property type="entry name" value="Diacylglycerol kinase (DAGK) domain"/>
    <property type="match status" value="1"/>
</dbReference>
<keyword evidence="4" id="KW-0479">Metal-binding</keyword>
<dbReference type="PANTHER" id="PTHR34299">
    <property type="entry name" value="DIACYLGLYCEROL KINASE"/>
    <property type="match status" value="1"/>
</dbReference>
<feature type="binding site" evidence="3">
    <location>
        <position position="71"/>
    </location>
    <ligand>
        <name>ATP</name>
        <dbReference type="ChEBI" id="CHEBI:30616"/>
    </ligand>
</feature>
<comment type="cofactor">
    <cofactor evidence="4">
        <name>Mg(2+)</name>
        <dbReference type="ChEBI" id="CHEBI:18420"/>
    </cofactor>
    <text evidence="4">Mn(2+), Zn(2+), Cd(2+) and Co(2+) support activity to lesser extents.</text>
</comment>
<dbReference type="GO" id="GO:0008654">
    <property type="term" value="P:phospholipid biosynthetic process"/>
    <property type="evidence" value="ECO:0007669"/>
    <property type="project" value="InterPro"/>
</dbReference>
<evidence type="ECO:0000256" key="2">
    <source>
        <dbReference type="PIRSR" id="PIRSR600829-2"/>
    </source>
</evidence>
<dbReference type="GO" id="GO:0016301">
    <property type="term" value="F:kinase activity"/>
    <property type="evidence" value="ECO:0007669"/>
    <property type="project" value="InterPro"/>
</dbReference>
<feature type="binding site" evidence="3">
    <location>
        <begin position="89"/>
        <end position="90"/>
    </location>
    <ligand>
        <name>ATP</name>
        <dbReference type="ChEBI" id="CHEBI:30616"/>
    </ligand>
</feature>
<dbReference type="GO" id="GO:0005524">
    <property type="term" value="F:ATP binding"/>
    <property type="evidence" value="ECO:0007669"/>
    <property type="project" value="UniProtKB-KW"/>
</dbReference>
<dbReference type="InterPro" id="IPR000829">
    <property type="entry name" value="DAGK"/>
</dbReference>
<evidence type="ECO:0000256" key="1">
    <source>
        <dbReference type="PIRSR" id="PIRSR600829-1"/>
    </source>
</evidence>
<dbReference type="AlphaFoldDB" id="A0A1F7GXL6"/>